<evidence type="ECO:0000256" key="3">
    <source>
        <dbReference type="ARBA" id="ARBA00022630"/>
    </source>
</evidence>
<dbReference type="PANTHER" id="PTHR36118">
    <property type="entry name" value="ION-TRANSLOCATING OXIDOREDUCTASE COMPLEX SUBUNIT G"/>
    <property type="match status" value="1"/>
</dbReference>
<evidence type="ECO:0000256" key="2">
    <source>
        <dbReference type="ARBA" id="ARBA00022553"/>
    </source>
</evidence>
<dbReference type="PIRSF" id="PIRSF006091">
    <property type="entry name" value="E_trnsport_RnfG"/>
    <property type="match status" value="1"/>
</dbReference>
<feature type="domain" description="FMN-binding" evidence="10">
    <location>
        <begin position="100"/>
        <end position="192"/>
    </location>
</feature>
<dbReference type="NCBIfam" id="NF002519">
    <property type="entry name" value="PRK01908.1"/>
    <property type="match status" value="1"/>
</dbReference>
<keyword evidence="9" id="KW-0472">Membrane</keyword>
<dbReference type="InterPro" id="IPR007329">
    <property type="entry name" value="FMN-bd"/>
</dbReference>
<dbReference type="GO" id="GO:0022900">
    <property type="term" value="P:electron transport chain"/>
    <property type="evidence" value="ECO:0007669"/>
    <property type="project" value="UniProtKB-UniRule"/>
</dbReference>
<dbReference type="HAMAP" id="MF_00479">
    <property type="entry name" value="RsxG_RnfG"/>
    <property type="match status" value="1"/>
</dbReference>
<reference evidence="11 12" key="1">
    <citation type="submission" date="2014-11" db="EMBL/GenBank/DDBJ databases">
        <title>Draft Genome Sequence of Vibrio piscirenalis strains CECT 8603T and CECT 8604, two marine Gammaproteobacterium isolated from cultured gilthead sea bream (Sparus aurata).</title>
        <authorList>
            <person name="Arahal D.R."/>
            <person name="Rodrigo-Torres L."/>
            <person name="Lucena T."/>
            <person name="Pujalte M.J."/>
        </authorList>
    </citation>
    <scope>NUCLEOTIDE SEQUENCE [LARGE SCALE GENOMIC DNA]</scope>
    <source>
        <strain evidence="11 12">DCR 1-4-2</strain>
    </source>
</reference>
<dbReference type="GO" id="GO:0009055">
    <property type="term" value="F:electron transfer activity"/>
    <property type="evidence" value="ECO:0007669"/>
    <property type="project" value="InterPro"/>
</dbReference>
<keyword evidence="7 9" id="KW-0249">Electron transport</keyword>
<comment type="similarity">
    <text evidence="9">Belongs to the RnfG family.</text>
</comment>
<evidence type="ECO:0000313" key="11">
    <source>
        <dbReference type="EMBL" id="KII80549.1"/>
    </source>
</evidence>
<dbReference type="OrthoDB" id="9784165at2"/>
<sequence length="212" mass="22892">MLNAIRKNGVTLAIFACASTGLVALTQYLTKDQIQLQEQKQLLSVLNQVIPTELHDNSLYQACTLVEDPALGTTQAMPAYIATLNGAPSAIALEAIAPDGYNGAIKIIVAVQQDGTVLGTRVLSHQETPGLGDKIDLRVSDWVLNFTGKKVTEGNQSSWEVRKDGGQFDQFTGATITPRAVVRSVKRTVDYINQNRQQLLAQPRNCGGENNG</sequence>
<keyword evidence="3 9" id="KW-0285">Flavoprotein</keyword>
<evidence type="ECO:0000256" key="1">
    <source>
        <dbReference type="ARBA" id="ARBA00022448"/>
    </source>
</evidence>
<keyword evidence="12" id="KW-1185">Reference proteome</keyword>
<dbReference type="PANTHER" id="PTHR36118:SF1">
    <property type="entry name" value="ION-TRANSLOCATING OXIDOREDUCTASE COMPLEX SUBUNIT G"/>
    <property type="match status" value="1"/>
</dbReference>
<evidence type="ECO:0000259" key="10">
    <source>
        <dbReference type="SMART" id="SM00900"/>
    </source>
</evidence>
<evidence type="ECO:0000256" key="8">
    <source>
        <dbReference type="ARBA" id="ARBA00022989"/>
    </source>
</evidence>
<comment type="subcellular location">
    <subcellularLocation>
        <location evidence="9">Cell inner membrane</location>
        <topology evidence="9">Single-pass membrane protein</topology>
    </subcellularLocation>
</comment>
<keyword evidence="9" id="KW-1003">Cell membrane</keyword>
<dbReference type="NCBIfam" id="TIGR01947">
    <property type="entry name" value="rnfG"/>
    <property type="match status" value="1"/>
</dbReference>
<dbReference type="Proteomes" id="UP000031672">
    <property type="component" value="Unassembled WGS sequence"/>
</dbReference>
<dbReference type="GO" id="GO:0010181">
    <property type="term" value="F:FMN binding"/>
    <property type="evidence" value="ECO:0007669"/>
    <property type="project" value="InterPro"/>
</dbReference>
<dbReference type="GO" id="GO:0005886">
    <property type="term" value="C:plasma membrane"/>
    <property type="evidence" value="ECO:0007669"/>
    <property type="project" value="UniProtKB-SubCell"/>
</dbReference>
<evidence type="ECO:0000256" key="5">
    <source>
        <dbReference type="ARBA" id="ARBA00022692"/>
    </source>
</evidence>
<dbReference type="SMART" id="SM00900">
    <property type="entry name" value="FMN_bind"/>
    <property type="match status" value="1"/>
</dbReference>
<evidence type="ECO:0000313" key="12">
    <source>
        <dbReference type="Proteomes" id="UP000031672"/>
    </source>
</evidence>
<feature type="modified residue" description="FMN phosphoryl threonine" evidence="9">
    <location>
        <position position="175"/>
    </location>
</feature>
<dbReference type="STRING" id="1461322.OJ16_04350"/>
<keyword evidence="4 9" id="KW-0288">FMN</keyword>
<proteinExistence type="inferred from homology"/>
<comment type="caution">
    <text evidence="11">The sequence shown here is derived from an EMBL/GenBank/DDBJ whole genome shotgun (WGS) entry which is preliminary data.</text>
</comment>
<evidence type="ECO:0000256" key="9">
    <source>
        <dbReference type="HAMAP-Rule" id="MF_00479"/>
    </source>
</evidence>
<evidence type="ECO:0000256" key="7">
    <source>
        <dbReference type="ARBA" id="ARBA00022982"/>
    </source>
</evidence>
<protein>
    <recommendedName>
        <fullName evidence="9">Ion-translocating oxidoreductase complex subunit G</fullName>
        <ecNumber evidence="9">7.-.-.-</ecNumber>
    </recommendedName>
    <alternativeName>
        <fullName evidence="9">Rnf electron transport complex subunit G</fullName>
    </alternativeName>
</protein>
<organism evidence="11 12">
    <name type="scientific">Vibrio renipiscarius</name>
    <dbReference type="NCBI Taxonomy" id="1461322"/>
    <lineage>
        <taxon>Bacteria</taxon>
        <taxon>Pseudomonadati</taxon>
        <taxon>Pseudomonadota</taxon>
        <taxon>Gammaproteobacteria</taxon>
        <taxon>Vibrionales</taxon>
        <taxon>Vibrionaceae</taxon>
        <taxon>Vibrio</taxon>
    </lineage>
</organism>
<accession>A0A0C2JR89</accession>
<dbReference type="EMBL" id="JTKH01000006">
    <property type="protein sequence ID" value="KII80549.1"/>
    <property type="molecule type" value="Genomic_DNA"/>
</dbReference>
<keyword evidence="1 9" id="KW-0813">Transport</keyword>
<evidence type="ECO:0000256" key="6">
    <source>
        <dbReference type="ARBA" id="ARBA00022967"/>
    </source>
</evidence>
<keyword evidence="5 9" id="KW-0812">Transmembrane</keyword>
<comment type="subunit">
    <text evidence="9">The complex is composed of six subunits: RnfA, RnfB, RnfC, RnfD, RnfE and RnfG.</text>
</comment>
<dbReference type="AlphaFoldDB" id="A0A0C2JR89"/>
<keyword evidence="6 9" id="KW-1278">Translocase</keyword>
<accession>A0A0C2NGG6</accession>
<dbReference type="RefSeq" id="WP_040987795.1">
    <property type="nucleotide sequence ID" value="NZ_JBFRUC010000037.1"/>
</dbReference>
<name>A0A0C2JR89_9VIBR</name>
<evidence type="ECO:0000256" key="4">
    <source>
        <dbReference type="ARBA" id="ARBA00022643"/>
    </source>
</evidence>
<comment type="function">
    <text evidence="9">Part of a membrane-bound complex that couples electron transfer with translocation of ions across the membrane.</text>
</comment>
<comment type="cofactor">
    <cofactor evidence="9">
        <name>FMN</name>
        <dbReference type="ChEBI" id="CHEBI:58210"/>
    </cofactor>
</comment>
<dbReference type="InterPro" id="IPR010209">
    <property type="entry name" value="Ion_transpt_RnfG/RsxG"/>
</dbReference>
<dbReference type="Pfam" id="PF04205">
    <property type="entry name" value="FMN_bind"/>
    <property type="match status" value="1"/>
</dbReference>
<dbReference type="EC" id="7.-.-.-" evidence="9"/>
<keyword evidence="8 9" id="KW-1133">Transmembrane helix</keyword>
<keyword evidence="9" id="KW-0997">Cell inner membrane</keyword>
<gene>
    <name evidence="9" type="primary">rnfG</name>
    <name evidence="11" type="ORF">OJ16_04350</name>
</gene>
<keyword evidence="2 9" id="KW-0597">Phosphoprotein</keyword>